<feature type="transmembrane region" description="Helical" evidence="1">
    <location>
        <begin position="12"/>
        <end position="33"/>
    </location>
</feature>
<dbReference type="EMBL" id="LT599585">
    <property type="protein sequence ID" value="SBW85367.1"/>
    <property type="molecule type" value="Genomic_DNA"/>
</dbReference>
<evidence type="ECO:0000256" key="1">
    <source>
        <dbReference type="SAM" id="Phobius"/>
    </source>
</evidence>
<gene>
    <name evidence="2" type="ORF">PVE_P0328</name>
</gene>
<geneLocation type="plasmid" evidence="3">
    <name>pve_Plasmid</name>
</geneLocation>
<name>A0A1D3KAN7_PSEVE</name>
<keyword evidence="1" id="KW-0812">Transmembrane</keyword>
<organism evidence="2 3">
    <name type="scientific">Pseudomonas veronii 1YdBTEX2</name>
    <dbReference type="NCBI Taxonomy" id="1295141"/>
    <lineage>
        <taxon>Bacteria</taxon>
        <taxon>Pseudomonadati</taxon>
        <taxon>Pseudomonadota</taxon>
        <taxon>Gammaproteobacteria</taxon>
        <taxon>Pseudomonadales</taxon>
        <taxon>Pseudomonadaceae</taxon>
        <taxon>Pseudomonas</taxon>
    </lineage>
</organism>
<keyword evidence="2" id="KW-0614">Plasmid</keyword>
<evidence type="ECO:0000313" key="3">
    <source>
        <dbReference type="Proteomes" id="UP000245431"/>
    </source>
</evidence>
<dbReference type="NCBIfam" id="NF009019">
    <property type="entry name" value="PRK12355.4-2"/>
    <property type="match status" value="1"/>
</dbReference>
<keyword evidence="1" id="KW-0472">Membrane</keyword>
<reference evidence="3" key="1">
    <citation type="submission" date="2016-07" db="EMBL/GenBank/DDBJ databases">
        <authorList>
            <person name="Florea S."/>
            <person name="Webb J.S."/>
            <person name="Jaromczyk J."/>
            <person name="Schardl C.L."/>
        </authorList>
    </citation>
    <scope>NUCLEOTIDE SEQUENCE [LARGE SCALE GENOMIC DNA]</scope>
    <source>
        <strain evidence="3">1YdBTEX2</strain>
        <plasmid evidence="3">Plasmid pve_Plasmid</plasmid>
    </source>
</reference>
<accession>A0A1D3KAN7</accession>
<dbReference type="Pfam" id="PF06986">
    <property type="entry name" value="F_T4SS_TraN"/>
    <property type="match status" value="3"/>
</dbReference>
<proteinExistence type="predicted"/>
<protein>
    <submittedName>
        <fullName evidence="2">Conjugal transfer protein TraN</fullName>
    </submittedName>
</protein>
<evidence type="ECO:0000313" key="2">
    <source>
        <dbReference type="EMBL" id="SBW85367.1"/>
    </source>
</evidence>
<sequence length="543" mass="58663">MNKTSMTKEIEINVLWIYRFLFTALVVIIMLVLSANTFAGDCRITGSSCAEGPETRNVGGNLIYQACWRYRSTYECIAPDSIDYCAAISKTAGCWQSSTSCISTAWNGTCLTEQRSYRCSDPNTATPPNTVKLDNTYTITKDELDTSQCTSYADNPLCYLASHVCVEGPETRVINGLPVYKSCWRFKDDYSCINPNTQNDCQQFIDKGCKKIDAICLESTDPIGCVMKQVTYSCITQKGTTTTTEDCSTKTSCYQGVCWDTGYPNDTDFAKAVAAQEAAREAGIYGSNGGLFDGVAESCAKGYGGVKNCCVKSGGAENNNSILGTVVGSAAMGAVQYGAKYMYDFAYDNSAWIQSGSKALGLEHAAGADFNIGIYGLTYTFGAVPATGLLGGPVYGLGGGFYFDPYSFAIAVAIQVVMELRSCEPEEQKLGMHRGANLCHLVGSYCSKKVMGACLETTESYCCYNSKLAKIINEQGKPQIGKGWGTPESPSCGGFTVDEFQRVDFSKLDLSEFTADIMAATVLPNVNNLQNDLTKMMDGKKTN</sequence>
<keyword evidence="1" id="KW-1133">Transmembrane helix</keyword>
<dbReference type="InterPro" id="IPR014121">
    <property type="entry name" value="TraN_Ftype"/>
</dbReference>
<dbReference type="AlphaFoldDB" id="A0A1D3KAN7"/>
<dbReference type="Proteomes" id="UP000245431">
    <property type="component" value="Plasmid PVE_plasmid"/>
</dbReference>